<name>A0A9D1HZJ6_9ACTN</name>
<dbReference type="SMART" id="SM00079">
    <property type="entry name" value="PBPe"/>
    <property type="match status" value="1"/>
</dbReference>
<evidence type="ECO:0000313" key="5">
    <source>
        <dbReference type="EMBL" id="HIU24468.1"/>
    </source>
</evidence>
<dbReference type="SMART" id="SM00062">
    <property type="entry name" value="PBPb"/>
    <property type="match status" value="1"/>
</dbReference>
<dbReference type="PROSITE" id="PS51318">
    <property type="entry name" value="TAT"/>
    <property type="match status" value="1"/>
</dbReference>
<organism evidence="5 6">
    <name type="scientific">Candidatus Coprovicinus avistercoris</name>
    <dbReference type="NCBI Taxonomy" id="2840754"/>
    <lineage>
        <taxon>Bacteria</taxon>
        <taxon>Bacillati</taxon>
        <taxon>Actinomycetota</taxon>
        <taxon>Coriobacteriia</taxon>
        <taxon>Coriobacteriales</taxon>
        <taxon>Coriobacteriaceae</taxon>
        <taxon>Coriobacteriaceae incertae sedis</taxon>
        <taxon>Candidatus Coprovicinus</taxon>
    </lineage>
</organism>
<keyword evidence="1 2" id="KW-0732">Signal</keyword>
<dbReference type="PANTHER" id="PTHR35936">
    <property type="entry name" value="MEMBRANE-BOUND LYTIC MUREIN TRANSGLYCOSYLASE F"/>
    <property type="match status" value="1"/>
</dbReference>
<dbReference type="CDD" id="cd13530">
    <property type="entry name" value="PBP2_peptides_like"/>
    <property type="match status" value="1"/>
</dbReference>
<dbReference type="Proteomes" id="UP000824078">
    <property type="component" value="Unassembled WGS sequence"/>
</dbReference>
<dbReference type="GO" id="GO:0016020">
    <property type="term" value="C:membrane"/>
    <property type="evidence" value="ECO:0007669"/>
    <property type="project" value="InterPro"/>
</dbReference>
<protein>
    <submittedName>
        <fullName evidence="5">Amino acid ABC transporter substrate-binding protein</fullName>
    </submittedName>
</protein>
<feature type="domain" description="Ionotropic glutamate receptor C-terminal" evidence="4">
    <location>
        <begin position="55"/>
        <end position="271"/>
    </location>
</feature>
<evidence type="ECO:0000259" key="4">
    <source>
        <dbReference type="SMART" id="SM00079"/>
    </source>
</evidence>
<dbReference type="Pfam" id="PF00497">
    <property type="entry name" value="SBP_bac_3"/>
    <property type="match status" value="1"/>
</dbReference>
<feature type="domain" description="Solute-binding protein family 3/N-terminal" evidence="3">
    <location>
        <begin position="49"/>
        <end position="272"/>
    </location>
</feature>
<feature type="chain" id="PRO_5038472064" evidence="2">
    <location>
        <begin position="28"/>
        <end position="273"/>
    </location>
</feature>
<reference evidence="5" key="1">
    <citation type="submission" date="2020-10" db="EMBL/GenBank/DDBJ databases">
        <authorList>
            <person name="Gilroy R."/>
        </authorList>
    </citation>
    <scope>NUCLEOTIDE SEQUENCE</scope>
    <source>
        <strain evidence="5">ChiHjej12B11-29160</strain>
    </source>
</reference>
<feature type="signal peptide" evidence="2">
    <location>
        <begin position="1"/>
        <end position="27"/>
    </location>
</feature>
<dbReference type="EMBL" id="DVMQ01000017">
    <property type="protein sequence ID" value="HIU24468.1"/>
    <property type="molecule type" value="Genomic_DNA"/>
</dbReference>
<proteinExistence type="predicted"/>
<dbReference type="InterPro" id="IPR001638">
    <property type="entry name" value="Solute-binding_3/MltF_N"/>
</dbReference>
<evidence type="ECO:0000259" key="3">
    <source>
        <dbReference type="SMART" id="SM00062"/>
    </source>
</evidence>
<dbReference type="InterPro" id="IPR001320">
    <property type="entry name" value="Iontro_rcpt_C"/>
</dbReference>
<dbReference type="AlphaFoldDB" id="A0A9D1HZJ6"/>
<evidence type="ECO:0000256" key="2">
    <source>
        <dbReference type="SAM" id="SignalP"/>
    </source>
</evidence>
<dbReference type="Gene3D" id="3.40.190.10">
    <property type="entry name" value="Periplasmic binding protein-like II"/>
    <property type="match status" value="2"/>
</dbReference>
<accession>A0A9D1HZJ6</accession>
<comment type="caution">
    <text evidence="5">The sequence shown here is derived from an EMBL/GenBank/DDBJ whole genome shotgun (WGS) entry which is preliminary data.</text>
</comment>
<sequence>MTSTPIMSRRSVMLGMLAVCATGSALAGCSNNQSSASGDESYTLVEEGKLTLLSDYGYPALASIVDGQPEGFEIDLVGAVCDRLGLEPNWLPMQKFDTIIPTIEQGGRADMASASITITDERAERVDFSDPYMDSNQAVVVPASDADSVTVDSLNVAGTQVAVQSGTTGDAWAKENLPNATVVPLDDAISCLTGLQTGLYQAAVADLPAMVYLINTSYTDLAVGIEVPTGEQYGWAINKDNTGLTAAVNTALAALIEEGTVDELMEKWLGETI</sequence>
<gene>
    <name evidence="5" type="ORF">IAD17_06055</name>
</gene>
<reference evidence="5" key="2">
    <citation type="journal article" date="2021" name="PeerJ">
        <title>Extensive microbial diversity within the chicken gut microbiome revealed by metagenomics and culture.</title>
        <authorList>
            <person name="Gilroy R."/>
            <person name="Ravi A."/>
            <person name="Getino M."/>
            <person name="Pursley I."/>
            <person name="Horton D.L."/>
            <person name="Alikhan N.F."/>
            <person name="Baker D."/>
            <person name="Gharbi K."/>
            <person name="Hall N."/>
            <person name="Watson M."/>
            <person name="Adriaenssens E.M."/>
            <person name="Foster-Nyarko E."/>
            <person name="Jarju S."/>
            <person name="Secka A."/>
            <person name="Antonio M."/>
            <person name="Oren A."/>
            <person name="Chaudhuri R.R."/>
            <person name="La Ragione R."/>
            <person name="Hildebrand F."/>
            <person name="Pallen M.J."/>
        </authorList>
    </citation>
    <scope>NUCLEOTIDE SEQUENCE</scope>
    <source>
        <strain evidence="5">ChiHjej12B11-29160</strain>
    </source>
</reference>
<dbReference type="GO" id="GO:0015276">
    <property type="term" value="F:ligand-gated monoatomic ion channel activity"/>
    <property type="evidence" value="ECO:0007669"/>
    <property type="project" value="InterPro"/>
</dbReference>
<evidence type="ECO:0000313" key="6">
    <source>
        <dbReference type="Proteomes" id="UP000824078"/>
    </source>
</evidence>
<dbReference type="InterPro" id="IPR006311">
    <property type="entry name" value="TAT_signal"/>
</dbReference>
<evidence type="ECO:0000256" key="1">
    <source>
        <dbReference type="ARBA" id="ARBA00022729"/>
    </source>
</evidence>
<dbReference type="SUPFAM" id="SSF53850">
    <property type="entry name" value="Periplasmic binding protein-like II"/>
    <property type="match status" value="1"/>
</dbReference>
<dbReference type="PANTHER" id="PTHR35936:SF17">
    <property type="entry name" value="ARGININE-BINDING EXTRACELLULAR PROTEIN ARTP"/>
    <property type="match status" value="1"/>
</dbReference>